<evidence type="ECO:0000259" key="6">
    <source>
        <dbReference type="SMART" id="SM00363"/>
    </source>
</evidence>
<name>A0A060UQ15_9PROT</name>
<evidence type="ECO:0000256" key="5">
    <source>
        <dbReference type="PROSITE-ProRule" id="PRU00182"/>
    </source>
</evidence>
<reference evidence="7" key="1">
    <citation type="submission" date="2014-03" db="EMBL/GenBank/DDBJ databases">
        <authorList>
            <person name="Genoscope - CEA"/>
        </authorList>
    </citation>
    <scope>NUCLEOTIDE SEQUENCE [LARGE SCALE GENOMIC DNA]</scope>
    <source>
        <strain evidence="7">CF27</strain>
    </source>
</reference>
<dbReference type="InterPro" id="IPR025490">
    <property type="entry name" value="RqcP"/>
</dbReference>
<evidence type="ECO:0000256" key="2">
    <source>
        <dbReference type="ARBA" id="ARBA00022730"/>
    </source>
</evidence>
<keyword evidence="9" id="KW-1185">Reference proteome</keyword>
<dbReference type="GO" id="GO:0019843">
    <property type="term" value="F:rRNA binding"/>
    <property type="evidence" value="ECO:0007669"/>
    <property type="project" value="UniProtKB-KW"/>
</dbReference>
<accession>A0A060UQ15</accession>
<organism evidence="7">
    <name type="scientific">Acidithiobacillus ferrivorans</name>
    <dbReference type="NCBI Taxonomy" id="160808"/>
    <lineage>
        <taxon>Bacteria</taxon>
        <taxon>Pseudomonadati</taxon>
        <taxon>Pseudomonadota</taxon>
        <taxon>Acidithiobacillia</taxon>
        <taxon>Acidithiobacillales</taxon>
        <taxon>Acidithiobacillaceae</taxon>
        <taxon>Acidithiobacillus</taxon>
    </lineage>
</organism>
<dbReference type="AlphaFoldDB" id="A0A060UQ15"/>
<reference evidence="7" key="2">
    <citation type="submission" date="2014-07" db="EMBL/GenBank/DDBJ databases">
        <title>Initial genome analysis of the psychrotolerant acidophile Acidithiobacillus ferrivorans CF27: insights into iron and sulfur oxidation pathways and into biofilm formation.</title>
        <authorList>
            <person name="Talla E."/>
            <person name="Hedrich S."/>
            <person name="Mangenot S."/>
            <person name="Ji B."/>
            <person name="Johnson D.B."/>
            <person name="Barbe V."/>
            <person name="Bonnefoy V."/>
        </authorList>
    </citation>
    <scope>NUCLEOTIDE SEQUENCE [LARGE SCALE GENOMIC DNA]</scope>
    <source>
        <strain evidence="7">CF27</strain>
    </source>
</reference>
<evidence type="ECO:0000256" key="3">
    <source>
        <dbReference type="ARBA" id="ARBA00022884"/>
    </source>
</evidence>
<dbReference type="SUPFAM" id="SSF55174">
    <property type="entry name" value="Alpha-L RNA-binding motif"/>
    <property type="match status" value="1"/>
</dbReference>
<keyword evidence="3 5" id="KW-0694">RNA-binding</keyword>
<proteinExistence type="predicted"/>
<dbReference type="Gene3D" id="3.10.290.10">
    <property type="entry name" value="RNA-binding S4 domain"/>
    <property type="match status" value="1"/>
</dbReference>
<dbReference type="Pfam" id="PF01479">
    <property type="entry name" value="S4"/>
    <property type="match status" value="1"/>
</dbReference>
<dbReference type="PIRSF" id="PIRSF038881">
    <property type="entry name" value="RNAbp_HP1423"/>
    <property type="match status" value="1"/>
</dbReference>
<reference evidence="8 9" key="3">
    <citation type="submission" date="2017-03" db="EMBL/GenBank/DDBJ databases">
        <authorList>
            <person name="Regsiter A."/>
            <person name="William W."/>
        </authorList>
    </citation>
    <scope>NUCLEOTIDE SEQUENCE [LARGE SCALE GENOMIC DNA]</scope>
    <source>
        <strain evidence="8">PRJEB5721</strain>
    </source>
</reference>
<dbReference type="GO" id="GO:0000049">
    <property type="term" value="F:tRNA binding"/>
    <property type="evidence" value="ECO:0007669"/>
    <property type="project" value="UniProtKB-KW"/>
</dbReference>
<dbReference type="SMART" id="SM00363">
    <property type="entry name" value="S4"/>
    <property type="match status" value="1"/>
</dbReference>
<dbReference type="InterPro" id="IPR002942">
    <property type="entry name" value="S4_RNA-bd"/>
</dbReference>
<keyword evidence="2" id="KW-0699">rRNA-binding</keyword>
<evidence type="ECO:0000313" key="9">
    <source>
        <dbReference type="Proteomes" id="UP000193925"/>
    </source>
</evidence>
<evidence type="ECO:0000256" key="1">
    <source>
        <dbReference type="ARBA" id="ARBA00022555"/>
    </source>
</evidence>
<gene>
    <name evidence="7" type="ORF">AFERRI_100104</name>
    <name evidence="8" type="ORF">AFERRI_50074</name>
</gene>
<dbReference type="GO" id="GO:0006412">
    <property type="term" value="P:translation"/>
    <property type="evidence" value="ECO:0007669"/>
    <property type="project" value="UniProtKB-KW"/>
</dbReference>
<keyword evidence="1" id="KW-0820">tRNA-binding</keyword>
<dbReference type="EMBL" id="LT841305">
    <property type="protein sequence ID" value="SMH66873.1"/>
    <property type="molecule type" value="Genomic_DNA"/>
</dbReference>
<dbReference type="Proteomes" id="UP000193925">
    <property type="component" value="Chromosome AFERRI"/>
</dbReference>
<keyword evidence="4" id="KW-0648">Protein biosynthesis</keyword>
<dbReference type="RefSeq" id="WP_014030197.1">
    <property type="nucleotide sequence ID" value="NZ_CCCS020000002.1"/>
</dbReference>
<dbReference type="InterPro" id="IPR036986">
    <property type="entry name" value="S4_RNA-bd_sf"/>
</dbReference>
<evidence type="ECO:0000313" key="8">
    <source>
        <dbReference type="EMBL" id="SMH66873.1"/>
    </source>
</evidence>
<dbReference type="EMBL" id="CCCS020000002">
    <property type="protein sequence ID" value="CDQ08669.1"/>
    <property type="molecule type" value="Genomic_DNA"/>
</dbReference>
<dbReference type="PROSITE" id="PS50889">
    <property type="entry name" value="S4"/>
    <property type="match status" value="1"/>
</dbReference>
<protein>
    <recommendedName>
        <fullName evidence="6">RNA-binding S4 domain-containing protein</fullName>
    </recommendedName>
</protein>
<evidence type="ECO:0000256" key="4">
    <source>
        <dbReference type="ARBA" id="ARBA00022917"/>
    </source>
</evidence>
<evidence type="ECO:0000313" key="7">
    <source>
        <dbReference type="EMBL" id="CDQ08669.1"/>
    </source>
</evidence>
<sequence length="87" mass="9705">MAEHLRLDLFLKTSRLIKRRSLAKDICDGGCVQINGRLAKAGAMVQVGDVLTIDIRDRLMRVRVLRIPQRIEGPEGVVEVLPEEAGE</sequence>
<feature type="domain" description="RNA-binding S4" evidence="6">
    <location>
        <begin position="5"/>
        <end position="72"/>
    </location>
</feature>
<dbReference type="CDD" id="cd00165">
    <property type="entry name" value="S4"/>
    <property type="match status" value="1"/>
</dbReference>